<keyword evidence="3" id="KW-1185">Reference proteome</keyword>
<reference evidence="3" key="1">
    <citation type="journal article" date="2019" name="Int. J. Syst. Evol. Microbiol.">
        <title>The Global Catalogue of Microorganisms (GCM) 10K type strain sequencing project: providing services to taxonomists for standard genome sequencing and annotation.</title>
        <authorList>
            <consortium name="The Broad Institute Genomics Platform"/>
            <consortium name="The Broad Institute Genome Sequencing Center for Infectious Disease"/>
            <person name="Wu L."/>
            <person name="Ma J."/>
        </authorList>
    </citation>
    <scope>NUCLEOTIDE SEQUENCE [LARGE SCALE GENOMIC DNA]</scope>
    <source>
        <strain evidence="3">CGMCC 4.7152</strain>
    </source>
</reference>
<gene>
    <name evidence="2" type="ORF">ACFPIJ_21835</name>
</gene>
<evidence type="ECO:0000313" key="2">
    <source>
        <dbReference type="EMBL" id="MFC5000467.1"/>
    </source>
</evidence>
<dbReference type="EMBL" id="JBHSIU010000024">
    <property type="protein sequence ID" value="MFC5000467.1"/>
    <property type="molecule type" value="Genomic_DNA"/>
</dbReference>
<name>A0ABV9VZS7_9ACTN</name>
<dbReference type="InterPro" id="IPR029030">
    <property type="entry name" value="Caspase-like_dom_sf"/>
</dbReference>
<accession>A0ABV9VZS7</accession>
<dbReference type="Gene3D" id="3.40.50.1460">
    <property type="match status" value="1"/>
</dbReference>
<feature type="domain" description="Peptidase C14 caspase" evidence="1">
    <location>
        <begin position="95"/>
        <end position="250"/>
    </location>
</feature>
<dbReference type="RefSeq" id="WP_380117024.1">
    <property type="nucleotide sequence ID" value="NZ_JBHSIU010000024.1"/>
</dbReference>
<sequence length="383" mass="41508">MALVHGSATADATAGALHALIIGVGGYPFLSGGSAEKKLPDLHDFGNPGQLTSPPRSALAWVEAILDGRITWRLPIGSVDLLVSPAPTTDDPEFPAADYEVPTHNAIVTAFEGWRLRCDSHPDNVALFVFIGHGLQAVDTLVLPADFGERGSNPWPQAFNMTKTRKGFERNAAKTQLFVVDACRTMPMAVIESPDAGVPALAVPKTRQTVRWETDLTIYAASNGERAHGPHRAPSYLTQALLAGLRGGSARQHRNAWRVSTNSLAYSLSELMRIVGARHGQRVLPFNTGVEDWLVQVVEPTADLHVGCEPEAATASADLSWHHDKHPSRVREVRSAEQWVVQAVPAGFCRVEANFPEGDYESEPKPLFVDPPKVDQLIPVQPT</sequence>
<dbReference type="Proteomes" id="UP001595912">
    <property type="component" value="Unassembled WGS sequence"/>
</dbReference>
<comment type="caution">
    <text evidence="2">The sequence shown here is derived from an EMBL/GenBank/DDBJ whole genome shotgun (WGS) entry which is preliminary data.</text>
</comment>
<evidence type="ECO:0000313" key="3">
    <source>
        <dbReference type="Proteomes" id="UP001595912"/>
    </source>
</evidence>
<dbReference type="SUPFAM" id="SSF52129">
    <property type="entry name" value="Caspase-like"/>
    <property type="match status" value="1"/>
</dbReference>
<organism evidence="2 3">
    <name type="scientific">Dactylosporangium cerinum</name>
    <dbReference type="NCBI Taxonomy" id="1434730"/>
    <lineage>
        <taxon>Bacteria</taxon>
        <taxon>Bacillati</taxon>
        <taxon>Actinomycetota</taxon>
        <taxon>Actinomycetes</taxon>
        <taxon>Micromonosporales</taxon>
        <taxon>Micromonosporaceae</taxon>
        <taxon>Dactylosporangium</taxon>
    </lineage>
</organism>
<protein>
    <submittedName>
        <fullName evidence="2">Caspase family protein</fullName>
    </submittedName>
</protein>
<dbReference type="InterPro" id="IPR011600">
    <property type="entry name" value="Pept_C14_caspase"/>
</dbReference>
<dbReference type="Pfam" id="PF00656">
    <property type="entry name" value="Peptidase_C14"/>
    <property type="match status" value="1"/>
</dbReference>
<evidence type="ECO:0000259" key="1">
    <source>
        <dbReference type="Pfam" id="PF00656"/>
    </source>
</evidence>
<proteinExistence type="predicted"/>